<organism evidence="2 3">
    <name type="scientific">Stylosanthes scabra</name>
    <dbReference type="NCBI Taxonomy" id="79078"/>
    <lineage>
        <taxon>Eukaryota</taxon>
        <taxon>Viridiplantae</taxon>
        <taxon>Streptophyta</taxon>
        <taxon>Embryophyta</taxon>
        <taxon>Tracheophyta</taxon>
        <taxon>Spermatophyta</taxon>
        <taxon>Magnoliopsida</taxon>
        <taxon>eudicotyledons</taxon>
        <taxon>Gunneridae</taxon>
        <taxon>Pentapetalae</taxon>
        <taxon>rosids</taxon>
        <taxon>fabids</taxon>
        <taxon>Fabales</taxon>
        <taxon>Fabaceae</taxon>
        <taxon>Papilionoideae</taxon>
        <taxon>50 kb inversion clade</taxon>
        <taxon>dalbergioids sensu lato</taxon>
        <taxon>Dalbergieae</taxon>
        <taxon>Pterocarpus clade</taxon>
        <taxon>Stylosanthes</taxon>
    </lineage>
</organism>
<proteinExistence type="predicted"/>
<name>A0ABU6Z070_9FABA</name>
<evidence type="ECO:0000313" key="2">
    <source>
        <dbReference type="EMBL" id="MED6214753.1"/>
    </source>
</evidence>
<keyword evidence="3" id="KW-1185">Reference proteome</keyword>
<sequence length="137" mass="15329">MSLLILGYGRGRFVQSSTRGVAPAYRVNPAEAPSSDPLLYQWLLTKEKHGRKKAFHISEPDLLSHRHSLNDLRYALVAPLKGRAAPMPPRSLHSPVRLQPFPEKGRDEGIVCSRSCDESNIVRSRIPRTTGPRPRSP</sequence>
<evidence type="ECO:0000256" key="1">
    <source>
        <dbReference type="SAM" id="MobiDB-lite"/>
    </source>
</evidence>
<protein>
    <submittedName>
        <fullName evidence="2">Uncharacterized protein</fullName>
    </submittedName>
</protein>
<evidence type="ECO:0000313" key="3">
    <source>
        <dbReference type="Proteomes" id="UP001341840"/>
    </source>
</evidence>
<gene>
    <name evidence="2" type="ORF">PIB30_106370</name>
</gene>
<comment type="caution">
    <text evidence="2">The sequence shown here is derived from an EMBL/GenBank/DDBJ whole genome shotgun (WGS) entry which is preliminary data.</text>
</comment>
<accession>A0ABU6Z070</accession>
<dbReference type="EMBL" id="JASCZI010245833">
    <property type="protein sequence ID" value="MED6214753.1"/>
    <property type="molecule type" value="Genomic_DNA"/>
</dbReference>
<feature type="region of interest" description="Disordered" evidence="1">
    <location>
        <begin position="85"/>
        <end position="109"/>
    </location>
</feature>
<dbReference type="Proteomes" id="UP001341840">
    <property type="component" value="Unassembled WGS sequence"/>
</dbReference>
<reference evidence="2 3" key="1">
    <citation type="journal article" date="2023" name="Plants (Basel)">
        <title>Bridging the Gap: Combining Genomics and Transcriptomics Approaches to Understand Stylosanthes scabra, an Orphan Legume from the Brazilian Caatinga.</title>
        <authorList>
            <person name="Ferreira-Neto J.R.C."/>
            <person name="da Silva M.D."/>
            <person name="Binneck E."/>
            <person name="de Melo N.F."/>
            <person name="da Silva R.H."/>
            <person name="de Melo A.L.T.M."/>
            <person name="Pandolfi V."/>
            <person name="Bustamante F.O."/>
            <person name="Brasileiro-Vidal A.C."/>
            <person name="Benko-Iseppon A.M."/>
        </authorList>
    </citation>
    <scope>NUCLEOTIDE SEQUENCE [LARGE SCALE GENOMIC DNA]</scope>
    <source>
        <tissue evidence="2">Leaves</tissue>
    </source>
</reference>